<proteinExistence type="predicted"/>
<feature type="domain" description="GRIP" evidence="7">
    <location>
        <begin position="307"/>
        <end position="357"/>
    </location>
</feature>
<evidence type="ECO:0000256" key="5">
    <source>
        <dbReference type="ARBA" id="ARBA00023136"/>
    </source>
</evidence>
<dbReference type="Pfam" id="PF01465">
    <property type="entry name" value="GRIP"/>
    <property type="match status" value="1"/>
</dbReference>
<sequence>MHESRVAALEAKLAELSDTVGSYDRLRLQDLTLMEKLREQIVVLEKNNSFVIPASSSPDDDDSNLDIQALMRKLLKLKTRLEYANLRSENPVDLDEFFLNNGFLVKVAATASDHSSCKQEYASLKAEFENYKQTKVLVKHVHKKDEGIDVKMENLKREHESTIAKLKTQFGIEKYELKEEITALNTKVAQLCELEVELQKQRERSLALINEKQEEINSLRELLEPKPEWSENLAGIQYLNQAPSSQILHYVEELARREVDIQNLRKSKCKLELQMRELQLELVAKVEKFSEERRVLSDQVSRLERNQSRENANLEYLKNVVLKFLLNTELSSKAHMFNAIATILEFSDQETQRVLSKHPSWAKV</sequence>
<evidence type="ECO:0000256" key="1">
    <source>
        <dbReference type="ARBA" id="ARBA00004184"/>
    </source>
</evidence>
<dbReference type="PANTHER" id="PTHR23157">
    <property type="entry name" value="GRIP AND COILED-COIL DOMAIN-CONTAINING PROTEIN 1"/>
    <property type="match status" value="1"/>
</dbReference>
<evidence type="ECO:0000256" key="2">
    <source>
        <dbReference type="ARBA" id="ARBA00004496"/>
    </source>
</evidence>
<dbReference type="SMART" id="SM00755">
    <property type="entry name" value="Grip"/>
    <property type="match status" value="1"/>
</dbReference>
<dbReference type="PROSITE" id="PS50913">
    <property type="entry name" value="GRIP"/>
    <property type="match status" value="1"/>
</dbReference>
<gene>
    <name evidence="8" type="primary">EOG090X04IO</name>
</gene>
<keyword evidence="3" id="KW-0963">Cytoplasm</keyword>
<dbReference type="FunFam" id="1.10.220.60:FF:000008">
    <property type="entry name" value="GRIP domain containing protein"/>
    <property type="match status" value="1"/>
</dbReference>
<dbReference type="InterPro" id="IPR051952">
    <property type="entry name" value="Golgi-autophagy_related"/>
</dbReference>
<dbReference type="InterPro" id="IPR000237">
    <property type="entry name" value="GRIP_dom"/>
</dbReference>
<evidence type="ECO:0000256" key="3">
    <source>
        <dbReference type="ARBA" id="ARBA00022490"/>
    </source>
</evidence>
<evidence type="ECO:0000256" key="6">
    <source>
        <dbReference type="SAM" id="Coils"/>
    </source>
</evidence>
<dbReference type="AlphaFoldDB" id="A0A9N6ZH39"/>
<evidence type="ECO:0000259" key="7">
    <source>
        <dbReference type="PROSITE" id="PS50913"/>
    </source>
</evidence>
<dbReference type="PANTHER" id="PTHR23157:SF25">
    <property type="entry name" value="GRIP AND COILED-COIL DOMAIN-CONTAINING PROTEIN 1"/>
    <property type="match status" value="1"/>
</dbReference>
<evidence type="ECO:0000256" key="4">
    <source>
        <dbReference type="ARBA" id="ARBA00023054"/>
    </source>
</evidence>
<dbReference type="GO" id="GO:0005794">
    <property type="term" value="C:Golgi apparatus"/>
    <property type="evidence" value="ECO:0007669"/>
    <property type="project" value="TreeGrafter"/>
</dbReference>
<dbReference type="EMBL" id="OC988813">
    <property type="protein sequence ID" value="CAG4645468.1"/>
    <property type="molecule type" value="Genomic_DNA"/>
</dbReference>
<dbReference type="Gene3D" id="1.10.220.60">
    <property type="entry name" value="GRIP domain"/>
    <property type="match status" value="1"/>
</dbReference>
<reference evidence="8" key="1">
    <citation type="submission" date="2021-04" db="EMBL/GenBank/DDBJ databases">
        <authorList>
            <person name="Cornetti L."/>
        </authorList>
    </citation>
    <scope>NUCLEOTIDE SEQUENCE</scope>
</reference>
<keyword evidence="5" id="KW-0472">Membrane</keyword>
<evidence type="ECO:0000313" key="8">
    <source>
        <dbReference type="EMBL" id="CAG4645468.1"/>
    </source>
</evidence>
<feature type="coiled-coil region" evidence="6">
    <location>
        <begin position="195"/>
        <end position="222"/>
    </location>
</feature>
<comment type="subcellular location">
    <subcellularLocation>
        <location evidence="2">Cytoplasm</location>
    </subcellularLocation>
    <subcellularLocation>
        <location evidence="1">Endomembrane system</location>
        <topology evidence="1">Peripheral membrane protein</topology>
    </subcellularLocation>
</comment>
<accession>A0A9N6ZH39</accession>
<keyword evidence="4 6" id="KW-0175">Coiled coil</keyword>
<organism evidence="8">
    <name type="scientific">Lynceus sp. MCZ IZ 141354</name>
    <dbReference type="NCBI Taxonomy" id="1930659"/>
    <lineage>
        <taxon>Eukaryota</taxon>
        <taxon>Metazoa</taxon>
        <taxon>Ecdysozoa</taxon>
        <taxon>Arthropoda</taxon>
        <taxon>Crustacea</taxon>
        <taxon>Branchiopoda</taxon>
        <taxon>Diplostraca</taxon>
        <taxon>Laevicaudata</taxon>
        <taxon>Lynceidae</taxon>
        <taxon>Lynceus</taxon>
    </lineage>
</organism>
<name>A0A9N6ZH39_9CRUS</name>
<protein>
    <submittedName>
        <fullName evidence="8">EOG090X04IO</fullName>
    </submittedName>
</protein>